<dbReference type="GO" id="GO:0005886">
    <property type="term" value="C:plasma membrane"/>
    <property type="evidence" value="ECO:0007669"/>
    <property type="project" value="UniProtKB-SubCell"/>
</dbReference>
<feature type="transmembrane region" description="Helical" evidence="9">
    <location>
        <begin position="608"/>
        <end position="627"/>
    </location>
</feature>
<evidence type="ECO:0000313" key="14">
    <source>
        <dbReference type="EMBL" id="MBU3804869.1"/>
    </source>
</evidence>
<dbReference type="Gene3D" id="1.20.1640.10">
    <property type="entry name" value="Multidrug efflux transporter AcrB transmembrane domain"/>
    <property type="match status" value="2"/>
</dbReference>
<comment type="similarity">
    <text evidence="9">Belongs to the SecD/SecF family. SecD subfamily.</text>
</comment>
<dbReference type="SUPFAM" id="SSF82866">
    <property type="entry name" value="Multidrug efflux transporter AcrB transmembrane domain"/>
    <property type="match status" value="2"/>
</dbReference>
<evidence type="ECO:0000256" key="5">
    <source>
        <dbReference type="ARBA" id="ARBA00022927"/>
    </source>
</evidence>
<evidence type="ECO:0000259" key="12">
    <source>
        <dbReference type="Pfam" id="PF02355"/>
    </source>
</evidence>
<dbReference type="NCBIfam" id="TIGR00916">
    <property type="entry name" value="2A0604s01"/>
    <property type="match status" value="1"/>
</dbReference>
<protein>
    <recommendedName>
        <fullName evidence="9 10">Multifunctional fusion protein</fullName>
    </recommendedName>
    <domain>
        <recommendedName>
            <fullName evidence="9">Protein translocase subunit SecD</fullName>
        </recommendedName>
    </domain>
    <domain>
        <recommendedName>
            <fullName evidence="10">Protein-export membrane protein SecF</fullName>
        </recommendedName>
    </domain>
</protein>
<evidence type="ECO:0000256" key="2">
    <source>
        <dbReference type="ARBA" id="ARBA00022448"/>
    </source>
</evidence>
<evidence type="ECO:0000256" key="9">
    <source>
        <dbReference type="HAMAP-Rule" id="MF_01463"/>
    </source>
</evidence>
<accession>A0A9E2KDD6</accession>
<organism evidence="14 15">
    <name type="scientific">Candidatus Cellulosilyticum pullistercoris</name>
    <dbReference type="NCBI Taxonomy" id="2838521"/>
    <lineage>
        <taxon>Bacteria</taxon>
        <taxon>Bacillati</taxon>
        <taxon>Bacillota</taxon>
        <taxon>Clostridia</taxon>
        <taxon>Lachnospirales</taxon>
        <taxon>Cellulosilyticaceae</taxon>
        <taxon>Cellulosilyticum</taxon>
    </lineage>
</organism>
<feature type="transmembrane region" description="Helical" evidence="9">
    <location>
        <begin position="580"/>
        <end position="602"/>
    </location>
</feature>
<dbReference type="HAMAP" id="MF_01463_B">
    <property type="entry name" value="SecD_B"/>
    <property type="match status" value="1"/>
</dbReference>
<dbReference type="PANTHER" id="PTHR30081">
    <property type="entry name" value="PROTEIN-EXPORT MEMBRANE PROTEIN SEC"/>
    <property type="match status" value="1"/>
</dbReference>
<dbReference type="Gene3D" id="3.30.1360.200">
    <property type="match status" value="1"/>
</dbReference>
<keyword evidence="6 9" id="KW-1133">Transmembrane helix</keyword>
<comment type="subunit">
    <text evidence="9">Forms a complex with SecF. Part of the essential Sec protein translocation apparatus which comprises SecA, SecYEG and auxiliary proteins SecDF. Other proteins may also be involved.</text>
</comment>
<feature type="region of interest" description="Disordered" evidence="11">
    <location>
        <begin position="727"/>
        <end position="746"/>
    </location>
</feature>
<keyword evidence="7 9" id="KW-0811">Translocation</keyword>
<comment type="subcellular location">
    <subcellularLocation>
        <location evidence="1 9">Cell membrane</location>
        <topology evidence="1 9">Multi-pass membrane protein</topology>
    </subcellularLocation>
</comment>
<dbReference type="Proteomes" id="UP000824229">
    <property type="component" value="Unassembled WGS sequence"/>
</dbReference>
<comment type="similarity">
    <text evidence="10">Belongs to the SecD/SecF family. SecF subfamily.</text>
</comment>
<dbReference type="GO" id="GO:0065002">
    <property type="term" value="P:intracellular protein transmembrane transport"/>
    <property type="evidence" value="ECO:0007669"/>
    <property type="project" value="UniProtKB-UniRule"/>
</dbReference>
<comment type="subunit">
    <text evidence="10">Forms a complex with SecD. Part of the essential Sec protein translocation apparatus which comprises SecA, SecYEG and auxiliary proteins SecDF. Other proteins may also be involved.</text>
</comment>
<reference evidence="14" key="1">
    <citation type="journal article" date="2021" name="PeerJ">
        <title>Extensive microbial diversity within the chicken gut microbiome revealed by metagenomics and culture.</title>
        <authorList>
            <person name="Gilroy R."/>
            <person name="Ravi A."/>
            <person name="Getino M."/>
            <person name="Pursley I."/>
            <person name="Horton D.L."/>
            <person name="Alikhan N.F."/>
            <person name="Baker D."/>
            <person name="Gharbi K."/>
            <person name="Hall N."/>
            <person name="Watson M."/>
            <person name="Adriaenssens E.M."/>
            <person name="Foster-Nyarko E."/>
            <person name="Jarju S."/>
            <person name="Secka A."/>
            <person name="Antonio M."/>
            <person name="Oren A."/>
            <person name="Chaudhuri R.R."/>
            <person name="La Ragione R."/>
            <person name="Hildebrand F."/>
            <person name="Pallen M.J."/>
        </authorList>
    </citation>
    <scope>NUCLEOTIDE SEQUENCE</scope>
    <source>
        <strain evidence="14">B5-657</strain>
    </source>
</reference>
<dbReference type="InterPro" id="IPR005665">
    <property type="entry name" value="SecF_bac"/>
</dbReference>
<feature type="domain" description="Protein export membrane protein SecD/SecF C-terminal" evidence="12">
    <location>
        <begin position="522"/>
        <end position="720"/>
    </location>
</feature>
<evidence type="ECO:0000259" key="13">
    <source>
        <dbReference type="Pfam" id="PF22599"/>
    </source>
</evidence>
<keyword evidence="2 9" id="KW-0813">Transport</keyword>
<dbReference type="GO" id="GO:0043952">
    <property type="term" value="P:protein transport by the Sec complex"/>
    <property type="evidence" value="ECO:0007669"/>
    <property type="project" value="UniProtKB-UniRule"/>
</dbReference>
<feature type="transmembrane region" description="Helical" evidence="9">
    <location>
        <begin position="343"/>
        <end position="365"/>
    </location>
</feature>
<evidence type="ECO:0000256" key="6">
    <source>
        <dbReference type="ARBA" id="ARBA00022989"/>
    </source>
</evidence>
<feature type="transmembrane region" description="Helical" evidence="9">
    <location>
        <begin position="297"/>
        <end position="318"/>
    </location>
</feature>
<evidence type="ECO:0000256" key="3">
    <source>
        <dbReference type="ARBA" id="ARBA00022475"/>
    </source>
</evidence>
<comment type="function">
    <text evidence="9">Part of the Sec protein translocase complex. Interacts with the SecYEG preprotein conducting channel. SecDF uses the proton motive force (PMF) to complete protein translocation after the ATP-dependent function of SecA.</text>
</comment>
<gene>
    <name evidence="9 14" type="primary">secD</name>
    <name evidence="10" type="synonym">secF</name>
    <name evidence="14" type="ORF">H9872_08970</name>
</gene>
<keyword evidence="8 9" id="KW-0472">Membrane</keyword>
<dbReference type="Pfam" id="PF02355">
    <property type="entry name" value="SecD_SecF_C"/>
    <property type="match status" value="2"/>
</dbReference>
<feature type="transmembrane region" description="Helical" evidence="9">
    <location>
        <begin position="243"/>
        <end position="264"/>
    </location>
</feature>
<dbReference type="GO" id="GO:0015450">
    <property type="term" value="F:protein-transporting ATPase activity"/>
    <property type="evidence" value="ECO:0007669"/>
    <property type="project" value="InterPro"/>
</dbReference>
<dbReference type="NCBIfam" id="TIGR01129">
    <property type="entry name" value="secD"/>
    <property type="match status" value="1"/>
</dbReference>
<feature type="transmembrane region" description="Helical" evidence="9">
    <location>
        <begin position="427"/>
        <end position="446"/>
    </location>
</feature>
<feature type="domain" description="Protein export membrane protein SecD/SecF C-terminal" evidence="12">
    <location>
        <begin position="227"/>
        <end position="398"/>
    </location>
</feature>
<dbReference type="EMBL" id="JAHLFQ010000209">
    <property type="protein sequence ID" value="MBU3804869.1"/>
    <property type="molecule type" value="Genomic_DNA"/>
</dbReference>
<feature type="transmembrane region" description="Helical" evidence="9">
    <location>
        <begin position="692"/>
        <end position="716"/>
    </location>
</feature>
<comment type="caution">
    <text evidence="9">Lacks conserved residue(s) required for the propagation of feature annotation.</text>
</comment>
<feature type="domain" description="SecDF P1 head subdomain" evidence="13">
    <location>
        <begin position="130"/>
        <end position="225"/>
    </location>
</feature>
<dbReference type="GO" id="GO:0006605">
    <property type="term" value="P:protein targeting"/>
    <property type="evidence" value="ECO:0007669"/>
    <property type="project" value="UniProtKB-UniRule"/>
</dbReference>
<feature type="transmembrane region" description="Helical" evidence="9">
    <location>
        <begin position="551"/>
        <end position="568"/>
    </location>
</feature>
<evidence type="ECO:0000256" key="1">
    <source>
        <dbReference type="ARBA" id="ARBA00004651"/>
    </source>
</evidence>
<dbReference type="HAMAP" id="MF_01464_B">
    <property type="entry name" value="SecF_B"/>
    <property type="match status" value="1"/>
</dbReference>
<evidence type="ECO:0000256" key="4">
    <source>
        <dbReference type="ARBA" id="ARBA00022692"/>
    </source>
</evidence>
<dbReference type="InterPro" id="IPR054384">
    <property type="entry name" value="SecDF_P1_head"/>
</dbReference>
<name>A0A9E2KDD6_9FIRM</name>
<dbReference type="InterPro" id="IPR022813">
    <property type="entry name" value="SecD/SecF_arch_bac"/>
</dbReference>
<dbReference type="InterPro" id="IPR048634">
    <property type="entry name" value="SecD_SecF_C"/>
</dbReference>
<dbReference type="InterPro" id="IPR055344">
    <property type="entry name" value="SecD_SecF_C_bact"/>
</dbReference>
<reference evidence="14" key="2">
    <citation type="submission" date="2021-04" db="EMBL/GenBank/DDBJ databases">
        <authorList>
            <person name="Gilroy R."/>
        </authorList>
    </citation>
    <scope>NUCLEOTIDE SEQUENCE</scope>
    <source>
        <strain evidence="14">B5-657</strain>
    </source>
</reference>
<dbReference type="PRINTS" id="PR01755">
    <property type="entry name" value="SECFTRNLCASE"/>
</dbReference>
<keyword evidence="5 9" id="KW-0653">Protein transport</keyword>
<feature type="transmembrane region" description="Helical" evidence="9">
    <location>
        <begin position="271"/>
        <end position="291"/>
    </location>
</feature>
<feature type="transmembrane region" description="Helical" evidence="9">
    <location>
        <begin position="371"/>
        <end position="395"/>
    </location>
</feature>
<evidence type="ECO:0000256" key="7">
    <source>
        <dbReference type="ARBA" id="ARBA00023010"/>
    </source>
</evidence>
<evidence type="ECO:0000256" key="8">
    <source>
        <dbReference type="ARBA" id="ARBA00023136"/>
    </source>
</evidence>
<evidence type="ECO:0000256" key="11">
    <source>
        <dbReference type="SAM" id="MobiDB-lite"/>
    </source>
</evidence>
<dbReference type="InterPro" id="IPR022645">
    <property type="entry name" value="SecD/SecF_bac"/>
</dbReference>
<comment type="caution">
    <text evidence="14">The sequence shown here is derived from an EMBL/GenBank/DDBJ whole genome shotgun (WGS) entry which is preliminary data.</text>
</comment>
<proteinExistence type="inferred from homology"/>
<feature type="compositionally biased region" description="Basic residues" evidence="11">
    <location>
        <begin position="737"/>
        <end position="746"/>
    </location>
</feature>
<sequence length="746" mass="81521">MKKQKHSFFLLLALVIVTCFIAAFGLGDSIKGAGQMRFGIDIRGGIEAVFEPVGLSRKPTSAELEAARNVIETRLDSKNILEREVTVDSREGYIIVRFPWKSDETEFNPEAAIAELGETAQLTFRDPEGNVLIEGSRVKNSQVAFNRQSNEYVVQLRFDDEGSKLFADATEQLIGKNMGIYMDDTMISNPRVNESISGGEAIISGMANMEEAQELSEKINAGALPFSMDTSNFSSISPTLGSGALNTMVIAGVIAFALICIFMITYYKLPGIMSCIALCLQAALQLLVLSVPQFTLTLPGIAGIILSLGMAVDANVIISERISEEIANGLTVRQAIKRGYERAFSSVFDGNFTSAIVAILLMVFGSGTMLSFGYTLLTGLVINFAAGIFVSKHLLLNIVQFKKMNSPKLFRKKKPLATIPFYEKRKIAFGISILLVVLGIASSFIFGVKLDTQFAGGAVLKYSFEGDIDTQTVTKDIEAVVNRSVSTQITTDPATGNQKLVITLSGNDGLSPEKQEEILNKLNENMPEANYELSESYIVEPYIGKTALNKSILAIVLSCIFITVYVWFRFKTLSGLSAGVMAVVALIYDVFIVFFVFVWFKIPLNDAYVAVTLTIIGYSINDTIILYDRIRENKANLKMSKGAKKIDLGELVSESITQTLSRSINTTLTTTMCVLCILIFSILYGIKSIEVFALPMLVGIISGCYSSVCIAGPLWVSWQKWKEKHIEGKSKGNPSKGSKKVAKVNG</sequence>
<dbReference type="PANTHER" id="PTHR30081:SF1">
    <property type="entry name" value="PROTEIN TRANSLOCASE SUBUNIT SECD"/>
    <property type="match status" value="1"/>
</dbReference>
<dbReference type="Pfam" id="PF22599">
    <property type="entry name" value="SecDF_P1_head"/>
    <property type="match status" value="1"/>
</dbReference>
<dbReference type="AlphaFoldDB" id="A0A9E2KDD6"/>
<feature type="transmembrane region" description="Helical" evidence="9">
    <location>
        <begin position="668"/>
        <end position="686"/>
    </location>
</feature>
<evidence type="ECO:0000313" key="15">
    <source>
        <dbReference type="Proteomes" id="UP000824229"/>
    </source>
</evidence>
<dbReference type="NCBIfam" id="TIGR00966">
    <property type="entry name" value="transloc_SecF"/>
    <property type="match status" value="1"/>
</dbReference>
<keyword evidence="4 9" id="KW-0812">Transmembrane</keyword>
<keyword evidence="3 9" id="KW-1003">Cell membrane</keyword>
<evidence type="ECO:0000256" key="10">
    <source>
        <dbReference type="HAMAP-Rule" id="MF_01464"/>
    </source>
</evidence>
<dbReference type="InterPro" id="IPR005791">
    <property type="entry name" value="SecD"/>
</dbReference>